<dbReference type="HOGENOM" id="CLU_976217_0_0_0"/>
<evidence type="ECO:0000256" key="1">
    <source>
        <dbReference type="SAM" id="Phobius"/>
    </source>
</evidence>
<dbReference type="KEGG" id="tro:trd_1823"/>
<evidence type="ECO:0000313" key="2">
    <source>
        <dbReference type="EMBL" id="ACM04882.1"/>
    </source>
</evidence>
<feature type="transmembrane region" description="Helical" evidence="1">
    <location>
        <begin position="257"/>
        <end position="277"/>
    </location>
</feature>
<keyword evidence="1" id="KW-1133">Transmembrane helix</keyword>
<feature type="transmembrane region" description="Helical" evidence="1">
    <location>
        <begin position="24"/>
        <end position="47"/>
    </location>
</feature>
<keyword evidence="1" id="KW-0472">Membrane</keyword>
<feature type="transmembrane region" description="Helical" evidence="1">
    <location>
        <begin position="111"/>
        <end position="128"/>
    </location>
</feature>
<keyword evidence="1" id="KW-0812">Transmembrane</keyword>
<dbReference type="EMBL" id="CP001275">
    <property type="protein sequence ID" value="ACM04882.1"/>
    <property type="molecule type" value="Genomic_DNA"/>
</dbReference>
<gene>
    <name evidence="2" type="ordered locus">trd_1823</name>
</gene>
<proteinExistence type="predicted"/>
<sequence>MICWSAAESERVMERLEHSKRRTIVEWASLLPPLAVLAAVALLWSVAPSQLELATRAALHGLCAQRPSHSFWFGPYRLPFDARMTGIYAGAAATVAWLARRAARRSAAPPSPLAIGFLATGVVMLAVDGLNSLALDLGLRSLYSPHNLLRYATGAWTGVALGSMLWWVFQSTTWRSDLCDSGTVFELKRDGIPLAAALAFFGWFAWRGPVFWFPLVAVGLVLAALLTLALLAWPVVLALIGRIECATTWQELRRPALAALTIALAFMVVTSVARYGLERMLGLSSLT</sequence>
<dbReference type="AlphaFoldDB" id="B9L1S3"/>
<feature type="transmembrane region" description="Helical" evidence="1">
    <location>
        <begin position="190"/>
        <end position="206"/>
    </location>
</feature>
<dbReference type="Proteomes" id="UP000000447">
    <property type="component" value="Chromosome"/>
</dbReference>
<dbReference type="InterPro" id="IPR019206">
    <property type="entry name" value="DUF2085_TM"/>
</dbReference>
<keyword evidence="3" id="KW-1185">Reference proteome</keyword>
<reference evidence="2 3" key="1">
    <citation type="journal article" date="2009" name="PLoS ONE">
        <title>Complete genome sequence of the aerobic CO-oxidizing thermophile Thermomicrobium roseum.</title>
        <authorList>
            <person name="Wu D."/>
            <person name="Raymond J."/>
            <person name="Wu M."/>
            <person name="Chatterji S."/>
            <person name="Ren Q."/>
            <person name="Graham J.E."/>
            <person name="Bryant D.A."/>
            <person name="Robb F."/>
            <person name="Colman A."/>
            <person name="Tallon L.J."/>
            <person name="Badger J.H."/>
            <person name="Madupu R."/>
            <person name="Ward N.L."/>
            <person name="Eisen J.A."/>
        </authorList>
    </citation>
    <scope>NUCLEOTIDE SEQUENCE [LARGE SCALE GENOMIC DNA]</scope>
    <source>
        <strain evidence="3">ATCC 27502 / DSM 5159 / P-2</strain>
    </source>
</reference>
<organism evidence="2 3">
    <name type="scientific">Thermomicrobium roseum (strain ATCC 27502 / DSM 5159 / P-2)</name>
    <dbReference type="NCBI Taxonomy" id="309801"/>
    <lineage>
        <taxon>Bacteria</taxon>
        <taxon>Pseudomonadati</taxon>
        <taxon>Thermomicrobiota</taxon>
        <taxon>Thermomicrobia</taxon>
        <taxon>Thermomicrobiales</taxon>
        <taxon>Thermomicrobiaceae</taxon>
        <taxon>Thermomicrobium</taxon>
    </lineage>
</organism>
<dbReference type="STRING" id="309801.trd_1823"/>
<feature type="transmembrane region" description="Helical" evidence="1">
    <location>
        <begin position="212"/>
        <end position="236"/>
    </location>
</feature>
<feature type="transmembrane region" description="Helical" evidence="1">
    <location>
        <begin position="148"/>
        <end position="169"/>
    </location>
</feature>
<accession>B9L1S3</accession>
<dbReference type="Pfam" id="PF09858">
    <property type="entry name" value="DUF2085"/>
    <property type="match status" value="1"/>
</dbReference>
<evidence type="ECO:0000313" key="3">
    <source>
        <dbReference type="Proteomes" id="UP000000447"/>
    </source>
</evidence>
<protein>
    <submittedName>
        <fullName evidence="2">Putative membrane protein</fullName>
    </submittedName>
</protein>
<feature type="transmembrane region" description="Helical" evidence="1">
    <location>
        <begin position="82"/>
        <end position="99"/>
    </location>
</feature>
<dbReference type="eggNOG" id="ENOG5032YH0">
    <property type="taxonomic scope" value="Bacteria"/>
</dbReference>
<name>B9L1S3_THERP</name>